<evidence type="ECO:0000256" key="1">
    <source>
        <dbReference type="ARBA" id="ARBA00005641"/>
    </source>
</evidence>
<feature type="signal peptide" evidence="8">
    <location>
        <begin position="1"/>
        <end position="26"/>
    </location>
</feature>
<dbReference type="InterPro" id="IPR050386">
    <property type="entry name" value="Glycosyl_hydrolase_5"/>
</dbReference>
<feature type="chain" id="PRO_5009293750" evidence="8">
    <location>
        <begin position="27"/>
        <end position="419"/>
    </location>
</feature>
<dbReference type="SUPFAM" id="SSF51445">
    <property type="entry name" value="(Trans)glycosidases"/>
    <property type="match status" value="1"/>
</dbReference>
<keyword evidence="6" id="KW-0624">Polysaccharide degradation</keyword>
<reference evidence="10 11" key="1">
    <citation type="submission" date="2016-10" db="EMBL/GenBank/DDBJ databases">
        <authorList>
            <person name="de Groot N.N."/>
        </authorList>
    </citation>
    <scope>NUCLEOTIDE SEQUENCE [LARGE SCALE GENOMIC DNA]</scope>
    <source>
        <strain evidence="10 11">DSM 26656</strain>
    </source>
</reference>
<keyword evidence="4" id="KW-0119">Carbohydrate metabolism</keyword>
<dbReference type="EMBL" id="FNUY01000007">
    <property type="protein sequence ID" value="SEG60151.1"/>
    <property type="molecule type" value="Genomic_DNA"/>
</dbReference>
<dbReference type="InterPro" id="IPR017853">
    <property type="entry name" value="GH"/>
</dbReference>
<keyword evidence="3" id="KW-0136">Cellulose degradation</keyword>
<evidence type="ECO:0000256" key="5">
    <source>
        <dbReference type="ARBA" id="ARBA00023295"/>
    </source>
</evidence>
<evidence type="ECO:0000256" key="4">
    <source>
        <dbReference type="ARBA" id="ARBA00023277"/>
    </source>
</evidence>
<evidence type="ECO:0000259" key="9">
    <source>
        <dbReference type="Pfam" id="PF00150"/>
    </source>
</evidence>
<name>A0A1H6BHC9_9HYPH</name>
<feature type="domain" description="Glycoside hydrolase family 5" evidence="9">
    <location>
        <begin position="79"/>
        <end position="392"/>
    </location>
</feature>
<dbReference type="GO" id="GO:0030245">
    <property type="term" value="P:cellulose catabolic process"/>
    <property type="evidence" value="ECO:0007669"/>
    <property type="project" value="UniProtKB-KW"/>
</dbReference>
<dbReference type="Proteomes" id="UP000236743">
    <property type="component" value="Unassembled WGS sequence"/>
</dbReference>
<accession>A0A1H6BHC9</accession>
<dbReference type="PANTHER" id="PTHR31297">
    <property type="entry name" value="GLUCAN ENDO-1,6-BETA-GLUCOSIDASE B"/>
    <property type="match status" value="1"/>
</dbReference>
<evidence type="ECO:0000313" key="10">
    <source>
        <dbReference type="EMBL" id="SEG60151.1"/>
    </source>
</evidence>
<dbReference type="AlphaFoldDB" id="A0A1H6BHC9"/>
<sequence>MPFRISRRQCLGGLAAILPVAANAQAVPAQGAAGRDAPRLKRGINIHNALNWPQATRAREKTYYSWPAFRAANFQVSDAELKTLSALGFDFIRLTVDPGIFIDVAADRFAALDAHALALVKRFIGAGFSVVFDLHPVALNPDYAPRRLVAEGSPVFAAYCDLVERLAGVLNELPHDKIAFELMNEPWIETLPELPRWQPMLETLHQRARKAAPNLPLVLTGAMWGDLQAMVRLDTKPFRASNVIYTFHYYDPHSFTHQGVAGDDAQYLAAVPWPMTARASTPLVDAASDRIAATAGLTNEARTQAIARSRQLVDNLLRKNHGPALLKKDFALAAAWAKTNGIGTDRLLLGEFGCVANARDMPLGEDRLRWIEAVRQAAEAEGIAWAYWAYKGYGGMEMADRAGKLDTTVLPPLGLRTPA</sequence>
<dbReference type="GO" id="GO:0005576">
    <property type="term" value="C:extracellular region"/>
    <property type="evidence" value="ECO:0007669"/>
    <property type="project" value="TreeGrafter"/>
</dbReference>
<keyword evidence="11" id="KW-1185">Reference proteome</keyword>
<proteinExistence type="inferred from homology"/>
<dbReference type="GO" id="GO:0009986">
    <property type="term" value="C:cell surface"/>
    <property type="evidence" value="ECO:0007669"/>
    <property type="project" value="TreeGrafter"/>
</dbReference>
<evidence type="ECO:0000313" key="11">
    <source>
        <dbReference type="Proteomes" id="UP000236743"/>
    </source>
</evidence>
<evidence type="ECO:0000256" key="3">
    <source>
        <dbReference type="ARBA" id="ARBA00023001"/>
    </source>
</evidence>
<evidence type="ECO:0000256" key="6">
    <source>
        <dbReference type="ARBA" id="ARBA00023326"/>
    </source>
</evidence>
<dbReference type="GO" id="GO:0008422">
    <property type="term" value="F:beta-glucosidase activity"/>
    <property type="evidence" value="ECO:0007669"/>
    <property type="project" value="TreeGrafter"/>
</dbReference>
<evidence type="ECO:0000256" key="7">
    <source>
        <dbReference type="RuleBase" id="RU361153"/>
    </source>
</evidence>
<dbReference type="PANTHER" id="PTHR31297:SF41">
    <property type="entry name" value="ENDOGLUCANASE, PUTATIVE (AFU_ORTHOLOGUE AFUA_5G01830)-RELATED"/>
    <property type="match status" value="1"/>
</dbReference>
<evidence type="ECO:0000256" key="2">
    <source>
        <dbReference type="ARBA" id="ARBA00022801"/>
    </source>
</evidence>
<dbReference type="RefSeq" id="WP_103873821.1">
    <property type="nucleotide sequence ID" value="NZ_FNUY01000007.1"/>
</dbReference>
<comment type="similarity">
    <text evidence="1 7">Belongs to the glycosyl hydrolase 5 (cellulase A) family.</text>
</comment>
<keyword evidence="2 7" id="KW-0378">Hydrolase</keyword>
<keyword evidence="5 7" id="KW-0326">Glycosidase</keyword>
<organism evidence="10 11">
    <name type="scientific">Bosea lathyri</name>
    <dbReference type="NCBI Taxonomy" id="1036778"/>
    <lineage>
        <taxon>Bacteria</taxon>
        <taxon>Pseudomonadati</taxon>
        <taxon>Pseudomonadota</taxon>
        <taxon>Alphaproteobacteria</taxon>
        <taxon>Hyphomicrobiales</taxon>
        <taxon>Boseaceae</taxon>
        <taxon>Bosea</taxon>
    </lineage>
</organism>
<dbReference type="Pfam" id="PF00150">
    <property type="entry name" value="Cellulase"/>
    <property type="match status" value="1"/>
</dbReference>
<gene>
    <name evidence="10" type="ORF">SAMN04488115_107236</name>
</gene>
<evidence type="ECO:0000256" key="8">
    <source>
        <dbReference type="SAM" id="SignalP"/>
    </source>
</evidence>
<dbReference type="OrthoDB" id="9800955at2"/>
<protein>
    <submittedName>
        <fullName evidence="10">Cellulase (Glycosyl hydrolase family 5)</fullName>
    </submittedName>
</protein>
<dbReference type="Gene3D" id="3.20.20.80">
    <property type="entry name" value="Glycosidases"/>
    <property type="match status" value="1"/>
</dbReference>
<keyword evidence="8" id="KW-0732">Signal</keyword>
<dbReference type="InterPro" id="IPR001547">
    <property type="entry name" value="Glyco_hydro_5"/>
</dbReference>